<proteinExistence type="predicted"/>
<gene>
    <name evidence="2" type="ORF">NDK43_09285</name>
</gene>
<protein>
    <submittedName>
        <fullName evidence="2">Helix-turn-helix domain-containing protein</fullName>
    </submittedName>
</protein>
<evidence type="ECO:0000259" key="1">
    <source>
        <dbReference type="Pfam" id="PF12728"/>
    </source>
</evidence>
<feature type="domain" description="Helix-turn-helix" evidence="1">
    <location>
        <begin position="8"/>
        <end position="55"/>
    </location>
</feature>
<organism evidence="2 3">
    <name type="scientific">Neobacillus pocheonensis</name>
    <dbReference type="NCBI Taxonomy" id="363869"/>
    <lineage>
        <taxon>Bacteria</taxon>
        <taxon>Bacillati</taxon>
        <taxon>Bacillota</taxon>
        <taxon>Bacilli</taxon>
        <taxon>Bacillales</taxon>
        <taxon>Bacillaceae</taxon>
        <taxon>Neobacillus</taxon>
    </lineage>
</organism>
<dbReference type="InterPro" id="IPR041657">
    <property type="entry name" value="HTH_17"/>
</dbReference>
<dbReference type="Pfam" id="PF12728">
    <property type="entry name" value="HTH_17"/>
    <property type="match status" value="1"/>
</dbReference>
<comment type="caution">
    <text evidence="2">The sequence shown here is derived from an EMBL/GenBank/DDBJ whole genome shotgun (WGS) entry which is preliminary data.</text>
</comment>
<dbReference type="EMBL" id="JAMQCR010000001">
    <property type="protein sequence ID" value="MCM2532541.1"/>
    <property type="molecule type" value="Genomic_DNA"/>
</dbReference>
<keyword evidence="3" id="KW-1185">Reference proteome</keyword>
<dbReference type="Proteomes" id="UP001523262">
    <property type="component" value="Unassembled WGS sequence"/>
</dbReference>
<name>A0ABT0W888_9BACI</name>
<evidence type="ECO:0000313" key="2">
    <source>
        <dbReference type="EMBL" id="MCM2532541.1"/>
    </source>
</evidence>
<accession>A0ABT0W888</accession>
<evidence type="ECO:0000313" key="3">
    <source>
        <dbReference type="Proteomes" id="UP001523262"/>
    </source>
</evidence>
<sequence length="74" mass="8769">MTKYQKVMLNVKDIMEITGIGRDNAYALMRSGQFPIKMIGRKMLVHEEIFQNWLKGDLKGYEGKKKVHNRRNRD</sequence>
<reference evidence="2 3" key="1">
    <citation type="submission" date="2022-06" db="EMBL/GenBank/DDBJ databases">
        <authorList>
            <person name="Jeon C.O."/>
        </authorList>
    </citation>
    <scope>NUCLEOTIDE SEQUENCE [LARGE SCALE GENOMIC DNA]</scope>
    <source>
        <strain evidence="2 3">KCTC 13943</strain>
    </source>
</reference>